<accession>A0A9D2F9A0</accession>
<evidence type="ECO:0000313" key="2">
    <source>
        <dbReference type="Proteomes" id="UP000824063"/>
    </source>
</evidence>
<organism evidence="1 2">
    <name type="scientific">Candidatus Enterococcus avicola</name>
    <dbReference type="NCBI Taxonomy" id="2838561"/>
    <lineage>
        <taxon>Bacteria</taxon>
        <taxon>Bacillati</taxon>
        <taxon>Bacillota</taxon>
        <taxon>Bacilli</taxon>
        <taxon>Lactobacillales</taxon>
        <taxon>Enterococcaceae</taxon>
        <taxon>Enterococcus</taxon>
    </lineage>
</organism>
<reference evidence="1" key="2">
    <citation type="submission" date="2021-04" db="EMBL/GenBank/DDBJ databases">
        <authorList>
            <person name="Gilroy R."/>
        </authorList>
    </citation>
    <scope>NUCLEOTIDE SEQUENCE</scope>
    <source>
        <strain evidence="1">CHK172-16539</strain>
    </source>
</reference>
<comment type="caution">
    <text evidence="1">The sequence shown here is derived from an EMBL/GenBank/DDBJ whole genome shotgun (WGS) entry which is preliminary data.</text>
</comment>
<reference evidence="1" key="1">
    <citation type="journal article" date="2021" name="PeerJ">
        <title>Extensive microbial diversity within the chicken gut microbiome revealed by metagenomics and culture.</title>
        <authorList>
            <person name="Gilroy R."/>
            <person name="Ravi A."/>
            <person name="Getino M."/>
            <person name="Pursley I."/>
            <person name="Horton D.L."/>
            <person name="Alikhan N.F."/>
            <person name="Baker D."/>
            <person name="Gharbi K."/>
            <person name="Hall N."/>
            <person name="Watson M."/>
            <person name="Adriaenssens E.M."/>
            <person name="Foster-Nyarko E."/>
            <person name="Jarju S."/>
            <person name="Secka A."/>
            <person name="Antonio M."/>
            <person name="Oren A."/>
            <person name="Chaudhuri R.R."/>
            <person name="La Ragione R."/>
            <person name="Hildebrand F."/>
            <person name="Pallen M.J."/>
        </authorList>
    </citation>
    <scope>NUCLEOTIDE SEQUENCE</scope>
    <source>
        <strain evidence="1">CHK172-16539</strain>
    </source>
</reference>
<dbReference type="AlphaFoldDB" id="A0A9D2F9A0"/>
<gene>
    <name evidence="1" type="ORF">IAA20_11550</name>
</gene>
<protein>
    <submittedName>
        <fullName evidence="1">Uncharacterized protein</fullName>
    </submittedName>
</protein>
<dbReference type="Proteomes" id="UP000824063">
    <property type="component" value="Unassembled WGS sequence"/>
</dbReference>
<name>A0A9D2F9A0_9ENTE</name>
<evidence type="ECO:0000313" key="1">
    <source>
        <dbReference type="EMBL" id="HIZ54564.1"/>
    </source>
</evidence>
<dbReference type="EMBL" id="DXBN01000271">
    <property type="protein sequence ID" value="HIZ54564.1"/>
    <property type="molecule type" value="Genomic_DNA"/>
</dbReference>
<proteinExistence type="predicted"/>
<sequence length="95" mass="11217">MKISRQAEAEIPEFNSYAEAQKYFAMKYGEKFVLANIEMIGDDEVFFYHLILDEKEYFLGREKLAKDGYIKDSLSFINSYQPVEVFHDGRIHVIH</sequence>